<evidence type="ECO:0000313" key="3">
    <source>
        <dbReference type="EMBL" id="KAF1832499.1"/>
    </source>
</evidence>
<feature type="compositionally biased region" description="Basic and acidic residues" evidence="2">
    <location>
        <begin position="50"/>
        <end position="64"/>
    </location>
</feature>
<dbReference type="EMBL" id="ML975337">
    <property type="protein sequence ID" value="KAF1832499.1"/>
    <property type="molecule type" value="Genomic_DNA"/>
</dbReference>
<gene>
    <name evidence="3" type="ORF">BDW02DRAFT_424260</name>
</gene>
<feature type="compositionally biased region" description="Gly residues" evidence="2">
    <location>
        <begin position="360"/>
        <end position="381"/>
    </location>
</feature>
<feature type="region of interest" description="Disordered" evidence="2">
    <location>
        <begin position="229"/>
        <end position="320"/>
    </location>
</feature>
<feature type="compositionally biased region" description="Polar residues" evidence="2">
    <location>
        <begin position="404"/>
        <end position="420"/>
    </location>
</feature>
<feature type="compositionally biased region" description="Polar residues" evidence="2">
    <location>
        <begin position="303"/>
        <end position="313"/>
    </location>
</feature>
<keyword evidence="4" id="KW-1185">Reference proteome</keyword>
<protein>
    <submittedName>
        <fullName evidence="3">Uncharacterized protein</fullName>
    </submittedName>
</protein>
<sequence>MNFTTSSTTQEERIVPKVEDGEELTTMAQPDGNRMCRESSEDSTPIMTLRETRNPAKKASPERRTTRKPNKSTPKKADQHKKGTTARRAKAVLKNDINVKRGVIKEIESYWGKSFIKNYIPKCHRPLVNRGKRGKRSMNRNHETNPEQWLPSVLKAILMIAKLTNNKKWLSKAMNDVVRYRIKNTGNRKPQLVTTDFDVIEDMLVKDWNVEYAFEIRYKHLLVNRQEQQGPDEDIDHIFQTDSDDDEGSDSEEKMNYASGDSDSEDGFDQGQGGVSSNYPGYVKKGSHHISRSLSREKKHGNSKQTATKSKNSMPMHPPPLPYQGPYSYYSPHMPGYGPPMNHWGQPMPSYGSYGDGYDRVGGGSGGGYGGHPGYGVGGSGSSREDRQGSQQPYYGMLNPHHMMNTTPSTPDIARQSQESPKIKRESTDLEEHTGFVEDYDNDVVGQQETGIEDATEEVDAELAELELELKVARLKAKKAMMARK</sequence>
<name>A0A6A5K6U6_9PLEO</name>
<feature type="compositionally biased region" description="Basic residues" evidence="2">
    <location>
        <begin position="285"/>
        <end position="302"/>
    </location>
</feature>
<evidence type="ECO:0000256" key="1">
    <source>
        <dbReference type="SAM" id="Coils"/>
    </source>
</evidence>
<evidence type="ECO:0000313" key="4">
    <source>
        <dbReference type="Proteomes" id="UP000800040"/>
    </source>
</evidence>
<feature type="compositionally biased region" description="Basic and acidic residues" evidence="2">
    <location>
        <begin position="421"/>
        <end position="436"/>
    </location>
</feature>
<keyword evidence="1" id="KW-0175">Coiled coil</keyword>
<evidence type="ECO:0000256" key="2">
    <source>
        <dbReference type="SAM" id="MobiDB-lite"/>
    </source>
</evidence>
<dbReference type="OrthoDB" id="3800150at2759"/>
<dbReference type="Proteomes" id="UP000800040">
    <property type="component" value="Unassembled WGS sequence"/>
</dbReference>
<feature type="compositionally biased region" description="Basic and acidic residues" evidence="2">
    <location>
        <begin position="10"/>
        <end position="19"/>
    </location>
</feature>
<reference evidence="3" key="1">
    <citation type="submission" date="2020-01" db="EMBL/GenBank/DDBJ databases">
        <authorList>
            <consortium name="DOE Joint Genome Institute"/>
            <person name="Haridas S."/>
            <person name="Albert R."/>
            <person name="Binder M."/>
            <person name="Bloem J."/>
            <person name="Labutti K."/>
            <person name="Salamov A."/>
            <person name="Andreopoulos B."/>
            <person name="Baker S.E."/>
            <person name="Barry K."/>
            <person name="Bills G."/>
            <person name="Bluhm B.H."/>
            <person name="Cannon C."/>
            <person name="Castanera R."/>
            <person name="Culley D.E."/>
            <person name="Daum C."/>
            <person name="Ezra D."/>
            <person name="Gonzalez J.B."/>
            <person name="Henrissat B."/>
            <person name="Kuo A."/>
            <person name="Liang C."/>
            <person name="Lipzen A."/>
            <person name="Lutzoni F."/>
            <person name="Magnuson J."/>
            <person name="Mondo S."/>
            <person name="Nolan M."/>
            <person name="Ohm R."/>
            <person name="Pangilinan J."/>
            <person name="Park H.-J."/>
            <person name="Ramirez L."/>
            <person name="Alfaro M."/>
            <person name="Sun H."/>
            <person name="Tritt A."/>
            <person name="Yoshinaga Y."/>
            <person name="Zwiers L.-H."/>
            <person name="Turgeon B.G."/>
            <person name="Goodwin S.B."/>
            <person name="Spatafora J.W."/>
            <person name="Crous P.W."/>
            <person name="Grigoriev I.V."/>
        </authorList>
    </citation>
    <scope>NUCLEOTIDE SEQUENCE</scope>
    <source>
        <strain evidence="3">P77</strain>
    </source>
</reference>
<feature type="region of interest" description="Disordered" evidence="2">
    <location>
        <begin position="337"/>
        <end position="444"/>
    </location>
</feature>
<proteinExistence type="predicted"/>
<dbReference type="AlphaFoldDB" id="A0A6A5K6U6"/>
<feature type="coiled-coil region" evidence="1">
    <location>
        <begin position="456"/>
        <end position="483"/>
    </location>
</feature>
<accession>A0A6A5K6U6</accession>
<feature type="compositionally biased region" description="Basic residues" evidence="2">
    <location>
        <begin position="65"/>
        <end position="74"/>
    </location>
</feature>
<feature type="region of interest" description="Disordered" evidence="2">
    <location>
        <begin position="1"/>
        <end position="87"/>
    </location>
</feature>
<organism evidence="3 4">
    <name type="scientific">Decorospora gaudefroyi</name>
    <dbReference type="NCBI Taxonomy" id="184978"/>
    <lineage>
        <taxon>Eukaryota</taxon>
        <taxon>Fungi</taxon>
        <taxon>Dikarya</taxon>
        <taxon>Ascomycota</taxon>
        <taxon>Pezizomycotina</taxon>
        <taxon>Dothideomycetes</taxon>
        <taxon>Pleosporomycetidae</taxon>
        <taxon>Pleosporales</taxon>
        <taxon>Pleosporineae</taxon>
        <taxon>Pleosporaceae</taxon>
        <taxon>Decorospora</taxon>
    </lineage>
</organism>